<keyword evidence="3" id="KW-1185">Reference proteome</keyword>
<keyword evidence="1" id="KW-0812">Transmembrane</keyword>
<dbReference type="Proteomes" id="UP000527143">
    <property type="component" value="Unassembled WGS sequence"/>
</dbReference>
<gene>
    <name evidence="2" type="ORF">FHT02_002668</name>
</gene>
<protein>
    <submittedName>
        <fullName evidence="2">Uncharacterized protein (DUF983 family)</fullName>
    </submittedName>
</protein>
<dbReference type="RefSeq" id="WP_343056944.1">
    <property type="nucleotide sequence ID" value="NZ_JACIJF010000007.1"/>
</dbReference>
<dbReference type="EMBL" id="JACIJF010000007">
    <property type="protein sequence ID" value="MBB5711424.1"/>
    <property type="molecule type" value="Genomic_DNA"/>
</dbReference>
<feature type="transmembrane region" description="Helical" evidence="1">
    <location>
        <begin position="64"/>
        <end position="86"/>
    </location>
</feature>
<dbReference type="AlphaFoldDB" id="A0A840YF32"/>
<reference evidence="2 3" key="1">
    <citation type="submission" date="2020-08" db="EMBL/GenBank/DDBJ databases">
        <title>Genomic Encyclopedia of Type Strains, Phase IV (KMG-IV): sequencing the most valuable type-strain genomes for metagenomic binning, comparative biology and taxonomic classification.</title>
        <authorList>
            <person name="Goeker M."/>
        </authorList>
    </citation>
    <scope>NUCLEOTIDE SEQUENCE [LARGE SCALE GENOMIC DNA]</scope>
    <source>
        <strain evidence="2 3">DSM 26736</strain>
    </source>
</reference>
<sequence>MTEQSNTPAGGGGDQLPPPIASGLQGVCPRCSAKTLFRSYLAFADTCSNCGLDFRDFNVGDGPVVFLTLGIGTIVTILAVVVELAFEPGFLVHALLWLPLSLIMTVLTLRIAKGWLLALEFRNKAREGRIRKDN</sequence>
<feature type="transmembrane region" description="Helical" evidence="1">
    <location>
        <begin position="92"/>
        <end position="112"/>
    </location>
</feature>
<keyword evidence="1" id="KW-0472">Membrane</keyword>
<dbReference type="Pfam" id="PF06170">
    <property type="entry name" value="DUF983"/>
    <property type="match status" value="1"/>
</dbReference>
<evidence type="ECO:0000313" key="2">
    <source>
        <dbReference type="EMBL" id="MBB5711424.1"/>
    </source>
</evidence>
<comment type="caution">
    <text evidence="2">The sequence shown here is derived from an EMBL/GenBank/DDBJ whole genome shotgun (WGS) entry which is preliminary data.</text>
</comment>
<name>A0A840YF32_9SPHN</name>
<proteinExistence type="predicted"/>
<accession>A0A840YF32</accession>
<organism evidence="2 3">
    <name type="scientific">Sphingomonas xinjiangensis</name>
    <dbReference type="NCBI Taxonomy" id="643568"/>
    <lineage>
        <taxon>Bacteria</taxon>
        <taxon>Pseudomonadati</taxon>
        <taxon>Pseudomonadota</taxon>
        <taxon>Alphaproteobacteria</taxon>
        <taxon>Sphingomonadales</taxon>
        <taxon>Sphingomonadaceae</taxon>
        <taxon>Sphingomonas</taxon>
    </lineage>
</organism>
<evidence type="ECO:0000313" key="3">
    <source>
        <dbReference type="Proteomes" id="UP000527143"/>
    </source>
</evidence>
<dbReference type="InterPro" id="IPR009325">
    <property type="entry name" value="DUF983"/>
</dbReference>
<evidence type="ECO:0000256" key="1">
    <source>
        <dbReference type="SAM" id="Phobius"/>
    </source>
</evidence>
<keyword evidence="1" id="KW-1133">Transmembrane helix</keyword>